<protein>
    <recommendedName>
        <fullName evidence="3">Bacteriophage abortive infection AbiH</fullName>
    </recommendedName>
</protein>
<proteinExistence type="predicted"/>
<sequence length="389" mass="45921">MGNRKYIKDFRMLRADEQQHNIMALVGNGFDIQVLNSLKKHIKTSYYNFLVWQKIDEANILFNQMKSMKNKYEEDPDINHNLQNWSDFESGIISIFNDRWVRYSDLEDSLEELRSYFSIFLNEVVTPEVNNNLGKHAHENSLANNTFQKFLGDLSDDDIVKCEFSKKTDHYNLYNWQIFNFNFTSLLDNYMYLDRKQFNPEPHKTVDTNYLFYPNPRSVGGTRNMGNNGDTIWSSYIISNVVHPHGYQNIPKSMLFGVNSQEQIYSAGSRRLNSFIKPYWAQNDLKYSHLFEDTDLYIIFGMSLGITDQWWWRKIVDSLEMSDSELILYNYCRSASEVLQETVKEQFMDASGWVGEDTRKSHIMDKIYVVNFDNNTPRFAFSMIPYSEA</sequence>
<keyword evidence="2" id="KW-1185">Reference proteome</keyword>
<evidence type="ECO:0000313" key="2">
    <source>
        <dbReference type="Proteomes" id="UP000219947"/>
    </source>
</evidence>
<dbReference type="AlphaFoldDB" id="A0A2A8D459"/>
<evidence type="ECO:0008006" key="3">
    <source>
        <dbReference type="Google" id="ProtNLM"/>
    </source>
</evidence>
<dbReference type="EMBL" id="PDEV01000004">
    <property type="protein sequence ID" value="PEN15681.1"/>
    <property type="molecule type" value="Genomic_DNA"/>
</dbReference>
<dbReference type="Proteomes" id="UP000219947">
    <property type="component" value="Unassembled WGS sequence"/>
</dbReference>
<gene>
    <name evidence="1" type="ORF">CRM92_08720</name>
</gene>
<comment type="caution">
    <text evidence="1">The sequence shown here is derived from an EMBL/GenBank/DDBJ whole genome shotgun (WGS) entry which is preliminary data.</text>
</comment>
<accession>A0A2A8D459</accession>
<reference evidence="1" key="1">
    <citation type="submission" date="2017-10" db="EMBL/GenBank/DDBJ databases">
        <title>Kefir isolates.</title>
        <authorList>
            <person name="Kim Y."/>
            <person name="Blasche S."/>
        </authorList>
    </citation>
    <scope>NUCLEOTIDE SEQUENCE [LARGE SCALE GENOMIC DNA]</scope>
    <source>
        <strain evidence="1">OG2-2</strain>
    </source>
</reference>
<dbReference type="InterPro" id="IPR025935">
    <property type="entry name" value="AbiH"/>
</dbReference>
<evidence type="ECO:0000313" key="1">
    <source>
        <dbReference type="EMBL" id="PEN15681.1"/>
    </source>
</evidence>
<dbReference type="Pfam" id="PF14253">
    <property type="entry name" value="AbiH"/>
    <property type="match status" value="1"/>
</dbReference>
<organism evidence="1 2">
    <name type="scientific">Rothia dentocariosa</name>
    <dbReference type="NCBI Taxonomy" id="2047"/>
    <lineage>
        <taxon>Bacteria</taxon>
        <taxon>Bacillati</taxon>
        <taxon>Actinomycetota</taxon>
        <taxon>Actinomycetes</taxon>
        <taxon>Micrococcales</taxon>
        <taxon>Micrococcaceae</taxon>
        <taxon>Rothia</taxon>
    </lineage>
</organism>
<name>A0A2A8D459_9MICC</name>